<sequence>MMINVPSTPDLGGAGFAPAHGPRITFITHYTELYGANWSLVNLIEGLSKYGVRAHVICPDRGDLLDALSRLGVPTAVLPFEWWVSTNRTPQDAATRIYRNAKNLRPIAAQMSRWNTDLIYSNSSVFAIGAMVATELGLPHVWHIREFGNRDYDLWPDFGSRMFRLGLRTADATIFVSKALQRATLRKTRLKNSHVIYNGVAEEAVFDARRRVAEAARTRSQLFTFVLVGRFRESKGQAIAIRAFSQIASHFPDTRLLLVGGAGGTGDQSYFDHCRALASDLVAASRIEFWGFVPDPERAFLAADCALMCSRNEAMGRVTAEAMSACRPVIGYDSGGTSELIDPNRTGLLYRGDADALAECMARYVEAPELAREHGDAGWHTARQRHSTEGYAAQIYEVLRGVGAEYKQ</sequence>
<dbReference type="EMBL" id="LR593886">
    <property type="protein sequence ID" value="VTR95430.1"/>
    <property type="molecule type" value="Genomic_DNA"/>
</dbReference>
<dbReference type="InterPro" id="IPR050194">
    <property type="entry name" value="Glycosyltransferase_grp1"/>
</dbReference>
<feature type="domain" description="Glycosyl transferase family 1" evidence="1">
    <location>
        <begin position="221"/>
        <end position="376"/>
    </location>
</feature>
<evidence type="ECO:0000313" key="3">
    <source>
        <dbReference type="EMBL" id="VTR95430.1"/>
    </source>
</evidence>
<proteinExistence type="predicted"/>
<protein>
    <recommendedName>
        <fullName evidence="5">Glycosyl transferase family 1 domain-containing protein</fullName>
    </recommendedName>
</protein>
<dbReference type="SUPFAM" id="SSF53756">
    <property type="entry name" value="UDP-Glycosyltransferase/glycogen phosphorylase"/>
    <property type="match status" value="1"/>
</dbReference>
<gene>
    <name evidence="3" type="ORF">SOIL9_22840</name>
</gene>
<dbReference type="CDD" id="cd03801">
    <property type="entry name" value="GT4_PimA-like"/>
    <property type="match status" value="1"/>
</dbReference>
<reference evidence="3 4" key="1">
    <citation type="submission" date="2019-05" db="EMBL/GenBank/DDBJ databases">
        <authorList>
            <consortium name="Science for Life Laboratories"/>
        </authorList>
    </citation>
    <scope>NUCLEOTIDE SEQUENCE [LARGE SCALE GENOMIC DNA]</scope>
    <source>
        <strain evidence="3">Soil9</strain>
    </source>
</reference>
<feature type="domain" description="Glycosyltransferase subfamily 4-like N-terminal" evidence="2">
    <location>
        <begin position="35"/>
        <end position="201"/>
    </location>
</feature>
<dbReference type="PANTHER" id="PTHR45947">
    <property type="entry name" value="SULFOQUINOVOSYL TRANSFERASE SQD2"/>
    <property type="match status" value="1"/>
</dbReference>
<evidence type="ECO:0000259" key="2">
    <source>
        <dbReference type="Pfam" id="PF13439"/>
    </source>
</evidence>
<dbReference type="GO" id="GO:0016757">
    <property type="term" value="F:glycosyltransferase activity"/>
    <property type="evidence" value="ECO:0007669"/>
    <property type="project" value="InterPro"/>
</dbReference>
<dbReference type="InterPro" id="IPR028098">
    <property type="entry name" value="Glyco_trans_4-like_N"/>
</dbReference>
<evidence type="ECO:0000313" key="4">
    <source>
        <dbReference type="Proteomes" id="UP000464178"/>
    </source>
</evidence>
<dbReference type="Pfam" id="PF00534">
    <property type="entry name" value="Glycos_transf_1"/>
    <property type="match status" value="1"/>
</dbReference>
<dbReference type="PANTHER" id="PTHR45947:SF3">
    <property type="entry name" value="SULFOQUINOVOSYL TRANSFERASE SQD2"/>
    <property type="match status" value="1"/>
</dbReference>
<dbReference type="Pfam" id="PF13439">
    <property type="entry name" value="Glyco_transf_4"/>
    <property type="match status" value="1"/>
</dbReference>
<name>A0A6P2D7K1_9BACT</name>
<dbReference type="Proteomes" id="UP000464178">
    <property type="component" value="Chromosome"/>
</dbReference>
<keyword evidence="3" id="KW-0808">Transferase</keyword>
<evidence type="ECO:0008006" key="5">
    <source>
        <dbReference type="Google" id="ProtNLM"/>
    </source>
</evidence>
<accession>A0A6P2D7K1</accession>
<dbReference type="AlphaFoldDB" id="A0A6P2D7K1"/>
<organism evidence="3 4">
    <name type="scientific">Gemmata massiliana</name>
    <dbReference type="NCBI Taxonomy" id="1210884"/>
    <lineage>
        <taxon>Bacteria</taxon>
        <taxon>Pseudomonadati</taxon>
        <taxon>Planctomycetota</taxon>
        <taxon>Planctomycetia</taxon>
        <taxon>Gemmatales</taxon>
        <taxon>Gemmataceae</taxon>
        <taxon>Gemmata</taxon>
    </lineage>
</organism>
<evidence type="ECO:0000259" key="1">
    <source>
        <dbReference type="Pfam" id="PF00534"/>
    </source>
</evidence>
<dbReference type="InterPro" id="IPR001296">
    <property type="entry name" value="Glyco_trans_1"/>
</dbReference>
<dbReference type="RefSeq" id="WP_162669847.1">
    <property type="nucleotide sequence ID" value="NZ_LR593886.1"/>
</dbReference>
<dbReference type="KEGG" id="gms:SOIL9_22840"/>
<dbReference type="Gene3D" id="3.40.50.2000">
    <property type="entry name" value="Glycogen Phosphorylase B"/>
    <property type="match status" value="2"/>
</dbReference>
<keyword evidence="4" id="KW-1185">Reference proteome</keyword>